<keyword evidence="3" id="KW-1185">Reference proteome</keyword>
<accession>A0A8J3ZQ57</accession>
<evidence type="ECO:0000256" key="1">
    <source>
        <dbReference type="SAM" id="MobiDB-lite"/>
    </source>
</evidence>
<comment type="caution">
    <text evidence="2">The sequence shown here is derived from an EMBL/GenBank/DDBJ whole genome shotgun (WGS) entry which is preliminary data.</text>
</comment>
<reference evidence="2" key="1">
    <citation type="submission" date="2021-01" db="EMBL/GenBank/DDBJ databases">
        <title>Whole genome shotgun sequence of Virgisporangium ochraceum NBRC 16418.</title>
        <authorList>
            <person name="Komaki H."/>
            <person name="Tamura T."/>
        </authorList>
    </citation>
    <scope>NUCLEOTIDE SEQUENCE</scope>
    <source>
        <strain evidence="2">NBRC 16418</strain>
    </source>
</reference>
<feature type="region of interest" description="Disordered" evidence="1">
    <location>
        <begin position="42"/>
        <end position="67"/>
    </location>
</feature>
<organism evidence="2 3">
    <name type="scientific">Virgisporangium ochraceum</name>
    <dbReference type="NCBI Taxonomy" id="65505"/>
    <lineage>
        <taxon>Bacteria</taxon>
        <taxon>Bacillati</taxon>
        <taxon>Actinomycetota</taxon>
        <taxon>Actinomycetes</taxon>
        <taxon>Micromonosporales</taxon>
        <taxon>Micromonosporaceae</taxon>
        <taxon>Virgisporangium</taxon>
    </lineage>
</organism>
<evidence type="ECO:0000313" key="3">
    <source>
        <dbReference type="Proteomes" id="UP000635606"/>
    </source>
</evidence>
<gene>
    <name evidence="2" type="ORF">Voc01_011570</name>
</gene>
<protein>
    <submittedName>
        <fullName evidence="2">Uncharacterized protein</fullName>
    </submittedName>
</protein>
<dbReference type="Proteomes" id="UP000635606">
    <property type="component" value="Unassembled WGS sequence"/>
</dbReference>
<name>A0A8J3ZQ57_9ACTN</name>
<proteinExistence type="predicted"/>
<dbReference type="RefSeq" id="WP_203926223.1">
    <property type="nucleotide sequence ID" value="NZ_BOPH01000017.1"/>
</dbReference>
<feature type="compositionally biased region" description="Polar residues" evidence="1">
    <location>
        <begin position="48"/>
        <end position="57"/>
    </location>
</feature>
<dbReference type="AlphaFoldDB" id="A0A8J3ZQ57"/>
<sequence length="939" mass="100202">MTIDMRHRIMVAWGSDLRDDPSTWVWSDIHEDVEWAPEYTIKDGRSEGATQAETLSVSPALEVRNPDGRYTPEDARSELWPHVVEGTPLWWTINTGGQDYDLVQGFLSGLTPRWSSRNGRHKVVDMAVFGRLGLLSRGKRPLPSAYRRAVLASAPLAYWELADGSEASEYASALAAGTPLRSATGLLPRPAALAGPAGAPDSVPLLIESAAFTGEIVAPIIGGSATEWTVEGNAYLVAGAGNSFSASVVLARWNTTGTIGVGGWELVGAVAPEDGQISFTVFALDADNSIQEAEGTSFLGTAAWHHWRVSCKQVGANVQVQVWANGDLHDVSTWTGYTLGAITRVRVGADPNDPTVLDPATPGSVMETAALSGLVVHNTATLTNDHGAAASGFTGETPSQRLIRIGREAGFPVTVDPGMTDVVDDFDRTVSPGWGDEPGGKTWTNLGSGGTVSASDWSVAGGSGLHSVPAAAAYRFSYLDVYLGDVEVYAEVTVAAPTGGDLEPTIMLRGTSSVDYYLARAVIAPGGTVQAQLRRLVDNVDTAIETTTVPDLVHDAGQPLKIRAQIIGTRCRMKVWQGDVEPAGWHATETDDNLGGTGFAGVRSGVGTGNSNSKPVVFSWHQVVITDLAVRMGAQPAAKVIEIAQECERTGMGRLSERTWGVHYRPLNTLYNQAPAFELDVAEQQLGDPFTPKRDVTIIRNEVEVSSPLGRVVWVDEESQSRGRFEDTAAINPDTHLAMLLQAQARVAIGTVPGYRYPSLSTDLGRHEELLPAWQALQLGDRMQVHGARRLGHAEDLVDQLVEGRQQKVWGRRSWRVTLFTSPAAPYTVGVIEGLGGLTSPPWRLDATAEITQAYGAGVTSLSVATTEGPLLSTDSSDYPCDVLVDGVPMRITTVSGASSPQTVTVVRGIDGWDRPIQPPSAGPGRGQLRLWRAARTAL</sequence>
<dbReference type="EMBL" id="BOPH01000017">
    <property type="protein sequence ID" value="GIJ66240.1"/>
    <property type="molecule type" value="Genomic_DNA"/>
</dbReference>
<evidence type="ECO:0000313" key="2">
    <source>
        <dbReference type="EMBL" id="GIJ66240.1"/>
    </source>
</evidence>